<dbReference type="AlphaFoldDB" id="A0A9P3USK7"/>
<comment type="caution">
    <text evidence="2">The sequence shown here is derived from an EMBL/GenBank/DDBJ whole genome shotgun (WGS) entry which is preliminary data.</text>
</comment>
<gene>
    <name evidence="2" type="ORF">Mkiyose1413_03680</name>
</gene>
<evidence type="ECO:0000256" key="1">
    <source>
        <dbReference type="SAM" id="MobiDB-lite"/>
    </source>
</evidence>
<dbReference type="EMBL" id="BRZI01000001">
    <property type="protein sequence ID" value="GLD28485.1"/>
    <property type="molecule type" value="Genomic_DNA"/>
</dbReference>
<proteinExistence type="predicted"/>
<evidence type="ECO:0000313" key="2">
    <source>
        <dbReference type="EMBL" id="GLD28485.1"/>
    </source>
</evidence>
<sequence length="60" mass="6452">MLLMSEQAASGAKIPPAVRVLLVGGNPDHPVALHLTSTPHEARQYRQKVKTVRSGPIVRA</sequence>
<evidence type="ECO:0000313" key="3">
    <source>
        <dbReference type="Proteomes" id="UP001064782"/>
    </source>
</evidence>
<accession>A0A9P3USK7</accession>
<keyword evidence="3" id="KW-1185">Reference proteome</keyword>
<feature type="region of interest" description="Disordered" evidence="1">
    <location>
        <begin position="40"/>
        <end position="60"/>
    </location>
</feature>
<protein>
    <submittedName>
        <fullName evidence="2">Uncharacterized protein</fullName>
    </submittedName>
</protein>
<dbReference type="Proteomes" id="UP001064782">
    <property type="component" value="Unassembled WGS sequence"/>
</dbReference>
<name>A0A9P3USK7_9MYCO</name>
<organism evidence="2 3">
    <name type="scientific">Mycobacterium kiyosense</name>
    <dbReference type="NCBI Taxonomy" id="2871094"/>
    <lineage>
        <taxon>Bacteria</taxon>
        <taxon>Bacillati</taxon>
        <taxon>Actinomycetota</taxon>
        <taxon>Actinomycetes</taxon>
        <taxon>Mycobacteriales</taxon>
        <taxon>Mycobacteriaceae</taxon>
        <taxon>Mycobacterium</taxon>
    </lineage>
</organism>
<reference evidence="2" key="1">
    <citation type="submission" date="2022-08" db="EMBL/GenBank/DDBJ databases">
        <title>Mycobacterium kiyosense sp. nov., scotochromogenic slow-glowing species isolated from respiratory specimens.</title>
        <authorList>
            <person name="Fukano H."/>
            <person name="Kazumi Y."/>
            <person name="Sakagami N."/>
            <person name="Ato M."/>
            <person name="Mitarai S."/>
            <person name="Hoshino Y."/>
        </authorList>
    </citation>
    <scope>NUCLEOTIDE SEQUENCE</scope>
    <source>
        <strain evidence="2">1413</strain>
    </source>
</reference>